<name>A0A1H0SSF0_9MICO</name>
<dbReference type="AlphaFoldDB" id="A0A1H0SSF0"/>
<organism evidence="2 3">
    <name type="scientific">Pedococcus dokdonensis</name>
    <dbReference type="NCBI Taxonomy" id="443156"/>
    <lineage>
        <taxon>Bacteria</taxon>
        <taxon>Bacillati</taxon>
        <taxon>Actinomycetota</taxon>
        <taxon>Actinomycetes</taxon>
        <taxon>Micrococcales</taxon>
        <taxon>Intrasporangiaceae</taxon>
        <taxon>Pedococcus</taxon>
    </lineage>
</organism>
<keyword evidence="3" id="KW-1185">Reference proteome</keyword>
<dbReference type="Proteomes" id="UP000199077">
    <property type="component" value="Chromosome I"/>
</dbReference>
<evidence type="ECO:0000313" key="2">
    <source>
        <dbReference type="EMBL" id="SDP44156.1"/>
    </source>
</evidence>
<proteinExistence type="predicted"/>
<reference evidence="3" key="1">
    <citation type="submission" date="2016-10" db="EMBL/GenBank/DDBJ databases">
        <authorList>
            <person name="Varghese N."/>
            <person name="Submissions S."/>
        </authorList>
    </citation>
    <scope>NUCLEOTIDE SEQUENCE [LARGE SCALE GENOMIC DNA]</scope>
    <source>
        <strain evidence="3">DSM 22329</strain>
    </source>
</reference>
<evidence type="ECO:0000313" key="3">
    <source>
        <dbReference type="Proteomes" id="UP000199077"/>
    </source>
</evidence>
<protein>
    <submittedName>
        <fullName evidence="2">Uncharacterized protein</fullName>
    </submittedName>
</protein>
<sequence length="58" mass="5555">MSENATPEDGSIREDGAPAIGADEQTDGGPGSHNEGGTGGTKDDPASGGVPEAAEGDD</sequence>
<accession>A0A1H0SSF0</accession>
<feature type="region of interest" description="Disordered" evidence="1">
    <location>
        <begin position="1"/>
        <end position="58"/>
    </location>
</feature>
<evidence type="ECO:0000256" key="1">
    <source>
        <dbReference type="SAM" id="MobiDB-lite"/>
    </source>
</evidence>
<feature type="compositionally biased region" description="Gly residues" evidence="1">
    <location>
        <begin position="28"/>
        <end position="40"/>
    </location>
</feature>
<dbReference type="EMBL" id="LT629711">
    <property type="protein sequence ID" value="SDP44156.1"/>
    <property type="molecule type" value="Genomic_DNA"/>
</dbReference>
<gene>
    <name evidence="2" type="ORF">SAMN04489867_2470</name>
</gene>
<dbReference type="RefSeq" id="WP_157693027.1">
    <property type="nucleotide sequence ID" value="NZ_LT629711.1"/>
</dbReference>